<proteinExistence type="predicted"/>
<dbReference type="Proteomes" id="UP001054837">
    <property type="component" value="Unassembled WGS sequence"/>
</dbReference>
<evidence type="ECO:0000313" key="2">
    <source>
        <dbReference type="Proteomes" id="UP001054837"/>
    </source>
</evidence>
<organism evidence="1 2">
    <name type="scientific">Caerostris darwini</name>
    <dbReference type="NCBI Taxonomy" id="1538125"/>
    <lineage>
        <taxon>Eukaryota</taxon>
        <taxon>Metazoa</taxon>
        <taxon>Ecdysozoa</taxon>
        <taxon>Arthropoda</taxon>
        <taxon>Chelicerata</taxon>
        <taxon>Arachnida</taxon>
        <taxon>Araneae</taxon>
        <taxon>Araneomorphae</taxon>
        <taxon>Entelegynae</taxon>
        <taxon>Araneoidea</taxon>
        <taxon>Araneidae</taxon>
        <taxon>Caerostris</taxon>
    </lineage>
</organism>
<accession>A0AAV4V732</accession>
<dbReference type="EMBL" id="BPLQ01012507">
    <property type="protein sequence ID" value="GIY65922.1"/>
    <property type="molecule type" value="Genomic_DNA"/>
</dbReference>
<comment type="caution">
    <text evidence="1">The sequence shown here is derived from an EMBL/GenBank/DDBJ whole genome shotgun (WGS) entry which is preliminary data.</text>
</comment>
<sequence>MINAFSTFSIEASLTCVAVLKVVEDPAVTLFLTESPFFLYYPSCSFIHRINYSTFCYSFSIIWEAQNINSIRIHESISFCSQEKSRADLFLSDLSFDNAAMLLLSASQHGPTRLRQSQQLRRSEHHWRRSFTDNFAQLKRRSSKAIC</sequence>
<dbReference type="AlphaFoldDB" id="A0AAV4V732"/>
<gene>
    <name evidence="1" type="ORF">CDAR_245001</name>
</gene>
<name>A0AAV4V732_9ARAC</name>
<protein>
    <submittedName>
        <fullName evidence="1">Uncharacterized protein</fullName>
    </submittedName>
</protein>
<keyword evidence="2" id="KW-1185">Reference proteome</keyword>
<evidence type="ECO:0000313" key="1">
    <source>
        <dbReference type="EMBL" id="GIY65922.1"/>
    </source>
</evidence>
<reference evidence="1 2" key="1">
    <citation type="submission" date="2021-06" db="EMBL/GenBank/DDBJ databases">
        <title>Caerostris darwini draft genome.</title>
        <authorList>
            <person name="Kono N."/>
            <person name="Arakawa K."/>
        </authorList>
    </citation>
    <scope>NUCLEOTIDE SEQUENCE [LARGE SCALE GENOMIC DNA]</scope>
</reference>